<gene>
    <name evidence="6" type="ORF">ACFO5S_09555</name>
</gene>
<dbReference type="InterPro" id="IPR036390">
    <property type="entry name" value="WH_DNA-bd_sf"/>
</dbReference>
<dbReference type="Gene3D" id="1.10.10.10">
    <property type="entry name" value="Winged helix-like DNA-binding domain superfamily/Winged helix DNA-binding domain"/>
    <property type="match status" value="1"/>
</dbReference>
<dbReference type="PROSITE" id="PS50931">
    <property type="entry name" value="HTH_LYSR"/>
    <property type="match status" value="1"/>
</dbReference>
<dbReference type="SUPFAM" id="SSF46785">
    <property type="entry name" value="Winged helix' DNA-binding domain"/>
    <property type="match status" value="1"/>
</dbReference>
<proteinExistence type="inferred from homology"/>
<protein>
    <submittedName>
        <fullName evidence="6">LysR family transcriptional regulator</fullName>
    </submittedName>
</protein>
<dbReference type="Proteomes" id="UP001595935">
    <property type="component" value="Unassembled WGS sequence"/>
</dbReference>
<dbReference type="Pfam" id="PF03466">
    <property type="entry name" value="LysR_substrate"/>
    <property type="match status" value="1"/>
</dbReference>
<dbReference type="SUPFAM" id="SSF53850">
    <property type="entry name" value="Periplasmic binding protein-like II"/>
    <property type="match status" value="1"/>
</dbReference>
<dbReference type="PANTHER" id="PTHR30126:SF39">
    <property type="entry name" value="HTH-TYPE TRANSCRIPTIONAL REGULATOR CYSL"/>
    <property type="match status" value="1"/>
</dbReference>
<evidence type="ECO:0000256" key="2">
    <source>
        <dbReference type="ARBA" id="ARBA00023015"/>
    </source>
</evidence>
<feature type="domain" description="HTH lysR-type" evidence="5">
    <location>
        <begin position="1"/>
        <end position="57"/>
    </location>
</feature>
<dbReference type="PRINTS" id="PR00039">
    <property type="entry name" value="HTHLYSR"/>
</dbReference>
<comment type="caution">
    <text evidence="6">The sequence shown here is derived from an EMBL/GenBank/DDBJ whole genome shotgun (WGS) entry which is preliminary data.</text>
</comment>
<evidence type="ECO:0000313" key="6">
    <source>
        <dbReference type="EMBL" id="MFC4747693.1"/>
    </source>
</evidence>
<dbReference type="RefSeq" id="WP_213256880.1">
    <property type="nucleotide sequence ID" value="NZ_JAGYWA010000003.1"/>
</dbReference>
<evidence type="ECO:0000256" key="3">
    <source>
        <dbReference type="ARBA" id="ARBA00023125"/>
    </source>
</evidence>
<keyword evidence="3" id="KW-0238">DNA-binding</keyword>
<accession>A0ABV9PBQ9</accession>
<evidence type="ECO:0000313" key="7">
    <source>
        <dbReference type="Proteomes" id="UP001595935"/>
    </source>
</evidence>
<dbReference type="InterPro" id="IPR005119">
    <property type="entry name" value="LysR_subst-bd"/>
</dbReference>
<reference evidence="7" key="1">
    <citation type="journal article" date="2019" name="Int. J. Syst. Evol. Microbiol.">
        <title>The Global Catalogue of Microorganisms (GCM) 10K type strain sequencing project: providing services to taxonomists for standard genome sequencing and annotation.</title>
        <authorList>
            <consortium name="The Broad Institute Genomics Platform"/>
            <consortium name="The Broad Institute Genome Sequencing Center for Infectious Disease"/>
            <person name="Wu L."/>
            <person name="Ma J."/>
        </authorList>
    </citation>
    <scope>NUCLEOTIDE SEQUENCE [LARGE SCALE GENOMIC DNA]</scope>
    <source>
        <strain evidence="7">WYCCWR 13023</strain>
    </source>
</reference>
<dbReference type="InterPro" id="IPR000847">
    <property type="entry name" value="LysR_HTH_N"/>
</dbReference>
<keyword evidence="2" id="KW-0805">Transcription regulation</keyword>
<name>A0ABV9PBQ9_9FLAO</name>
<dbReference type="Pfam" id="PF00126">
    <property type="entry name" value="HTH_1"/>
    <property type="match status" value="1"/>
</dbReference>
<dbReference type="InterPro" id="IPR036388">
    <property type="entry name" value="WH-like_DNA-bd_sf"/>
</dbReference>
<evidence type="ECO:0000256" key="1">
    <source>
        <dbReference type="ARBA" id="ARBA00009437"/>
    </source>
</evidence>
<organism evidence="6 7">
    <name type="scientific">Flavobacterium branchiicola</name>
    <dbReference type="NCBI Taxonomy" id="1114875"/>
    <lineage>
        <taxon>Bacteria</taxon>
        <taxon>Pseudomonadati</taxon>
        <taxon>Bacteroidota</taxon>
        <taxon>Flavobacteriia</taxon>
        <taxon>Flavobacteriales</taxon>
        <taxon>Flavobacteriaceae</taxon>
        <taxon>Flavobacterium</taxon>
    </lineage>
</organism>
<dbReference type="EMBL" id="JBHSGV010000003">
    <property type="protein sequence ID" value="MFC4747693.1"/>
    <property type="molecule type" value="Genomic_DNA"/>
</dbReference>
<keyword evidence="7" id="KW-1185">Reference proteome</keyword>
<evidence type="ECO:0000259" key="5">
    <source>
        <dbReference type="PROSITE" id="PS50931"/>
    </source>
</evidence>
<keyword evidence="4" id="KW-0804">Transcription</keyword>
<dbReference type="Gene3D" id="3.40.190.290">
    <property type="match status" value="1"/>
</dbReference>
<dbReference type="PANTHER" id="PTHR30126">
    <property type="entry name" value="HTH-TYPE TRANSCRIPTIONAL REGULATOR"/>
    <property type="match status" value="1"/>
</dbReference>
<comment type="similarity">
    <text evidence="1">Belongs to the LysR transcriptional regulatory family.</text>
</comment>
<sequence length="298" mass="34122">MDFRLKVFYTVALRLNFTKAATELYISQPAVSKHIQELEEKYKTKLFERNGSKIALTAAGKILLKHTKNILEIYREIDFEMSSFISERQGSLRLGASTTISQYIISPVLARFHQKQKDIKVNLLNGNTEQIETALINKEIEIGIVEGQSKNQSIKYTQFLKDELVLVCSSKNPIAKQNEISVNDLKSMKFITRERGSGTLEVIEYALKNINLNFSDLQIEMQLGSTESIKSYLLNSDCFAFMSIHAVSKELKNNELMVLDIANLSIERYFYVITLMGKSDALSEMFIQNMSDYYNMKL</sequence>
<evidence type="ECO:0000256" key="4">
    <source>
        <dbReference type="ARBA" id="ARBA00023163"/>
    </source>
</evidence>